<dbReference type="EMBL" id="MU118040">
    <property type="protein sequence ID" value="KAF9647151.1"/>
    <property type="molecule type" value="Genomic_DNA"/>
</dbReference>
<keyword evidence="2" id="KW-1185">Reference proteome</keyword>
<evidence type="ECO:0000313" key="2">
    <source>
        <dbReference type="Proteomes" id="UP000886501"/>
    </source>
</evidence>
<dbReference type="Proteomes" id="UP000886501">
    <property type="component" value="Unassembled WGS sequence"/>
</dbReference>
<name>A0ACB6ZC18_THEGA</name>
<gene>
    <name evidence="1" type="ORF">BDM02DRAFT_3117523</name>
</gene>
<proteinExistence type="predicted"/>
<evidence type="ECO:0000313" key="1">
    <source>
        <dbReference type="EMBL" id="KAF9647151.1"/>
    </source>
</evidence>
<comment type="caution">
    <text evidence="1">The sequence shown here is derived from an EMBL/GenBank/DDBJ whole genome shotgun (WGS) entry which is preliminary data.</text>
</comment>
<reference evidence="1" key="2">
    <citation type="journal article" date="2020" name="Nat. Commun.">
        <title>Large-scale genome sequencing of mycorrhizal fungi provides insights into the early evolution of symbiotic traits.</title>
        <authorList>
            <person name="Miyauchi S."/>
            <person name="Kiss E."/>
            <person name="Kuo A."/>
            <person name="Drula E."/>
            <person name="Kohler A."/>
            <person name="Sanchez-Garcia M."/>
            <person name="Morin E."/>
            <person name="Andreopoulos B."/>
            <person name="Barry K.W."/>
            <person name="Bonito G."/>
            <person name="Buee M."/>
            <person name="Carver A."/>
            <person name="Chen C."/>
            <person name="Cichocki N."/>
            <person name="Clum A."/>
            <person name="Culley D."/>
            <person name="Crous P.W."/>
            <person name="Fauchery L."/>
            <person name="Girlanda M."/>
            <person name="Hayes R.D."/>
            <person name="Keri Z."/>
            <person name="LaButti K."/>
            <person name="Lipzen A."/>
            <person name="Lombard V."/>
            <person name="Magnuson J."/>
            <person name="Maillard F."/>
            <person name="Murat C."/>
            <person name="Nolan M."/>
            <person name="Ohm R.A."/>
            <person name="Pangilinan J."/>
            <person name="Pereira M.F."/>
            <person name="Perotto S."/>
            <person name="Peter M."/>
            <person name="Pfister S."/>
            <person name="Riley R."/>
            <person name="Sitrit Y."/>
            <person name="Stielow J.B."/>
            <person name="Szollosi G."/>
            <person name="Zifcakova L."/>
            <person name="Stursova M."/>
            <person name="Spatafora J.W."/>
            <person name="Tedersoo L."/>
            <person name="Vaario L.M."/>
            <person name="Yamada A."/>
            <person name="Yan M."/>
            <person name="Wang P."/>
            <person name="Xu J."/>
            <person name="Bruns T."/>
            <person name="Baldrian P."/>
            <person name="Vilgalys R."/>
            <person name="Dunand C."/>
            <person name="Henrissat B."/>
            <person name="Grigoriev I.V."/>
            <person name="Hibbett D."/>
            <person name="Nagy L.G."/>
            <person name="Martin F.M."/>
        </authorList>
    </citation>
    <scope>NUCLEOTIDE SEQUENCE</scope>
    <source>
        <strain evidence="1">P2</strain>
    </source>
</reference>
<organism evidence="1 2">
    <name type="scientific">Thelephora ganbajun</name>
    <name type="common">Ganba fungus</name>
    <dbReference type="NCBI Taxonomy" id="370292"/>
    <lineage>
        <taxon>Eukaryota</taxon>
        <taxon>Fungi</taxon>
        <taxon>Dikarya</taxon>
        <taxon>Basidiomycota</taxon>
        <taxon>Agaricomycotina</taxon>
        <taxon>Agaricomycetes</taxon>
        <taxon>Thelephorales</taxon>
        <taxon>Thelephoraceae</taxon>
        <taxon>Thelephora</taxon>
    </lineage>
</organism>
<sequence length="126" mass="14480">MAFLPPGSPWLSDSRVPGGVEVMRVGLCFYQELHHIPESFRSCALETSVSSGRVPLPVTWVRSPSEMESVLHRVQPHGRRKVRRITGPRMQRWIVLDMNYISYDISVRLRTRMSPKLIQMICGFSL</sequence>
<accession>A0ACB6ZC18</accession>
<protein>
    <submittedName>
        <fullName evidence="1">Uncharacterized protein</fullName>
    </submittedName>
</protein>
<reference evidence="1" key="1">
    <citation type="submission" date="2019-10" db="EMBL/GenBank/DDBJ databases">
        <authorList>
            <consortium name="DOE Joint Genome Institute"/>
            <person name="Kuo A."/>
            <person name="Miyauchi S."/>
            <person name="Kiss E."/>
            <person name="Drula E."/>
            <person name="Kohler A."/>
            <person name="Sanchez-Garcia M."/>
            <person name="Andreopoulos B."/>
            <person name="Barry K.W."/>
            <person name="Bonito G."/>
            <person name="Buee M."/>
            <person name="Carver A."/>
            <person name="Chen C."/>
            <person name="Cichocki N."/>
            <person name="Clum A."/>
            <person name="Culley D."/>
            <person name="Crous P.W."/>
            <person name="Fauchery L."/>
            <person name="Girlanda M."/>
            <person name="Hayes R."/>
            <person name="Keri Z."/>
            <person name="Labutti K."/>
            <person name="Lipzen A."/>
            <person name="Lombard V."/>
            <person name="Magnuson J."/>
            <person name="Maillard F."/>
            <person name="Morin E."/>
            <person name="Murat C."/>
            <person name="Nolan M."/>
            <person name="Ohm R."/>
            <person name="Pangilinan J."/>
            <person name="Pereira M."/>
            <person name="Perotto S."/>
            <person name="Peter M."/>
            <person name="Riley R."/>
            <person name="Sitrit Y."/>
            <person name="Stielow B."/>
            <person name="Szollosi G."/>
            <person name="Zifcakova L."/>
            <person name="Stursova M."/>
            <person name="Spatafora J.W."/>
            <person name="Tedersoo L."/>
            <person name="Vaario L.-M."/>
            <person name="Yamada A."/>
            <person name="Yan M."/>
            <person name="Wang P."/>
            <person name="Xu J."/>
            <person name="Bruns T."/>
            <person name="Baldrian P."/>
            <person name="Vilgalys R."/>
            <person name="Henrissat B."/>
            <person name="Grigoriev I.V."/>
            <person name="Hibbett D."/>
            <person name="Nagy L.G."/>
            <person name="Martin F.M."/>
        </authorList>
    </citation>
    <scope>NUCLEOTIDE SEQUENCE</scope>
    <source>
        <strain evidence="1">P2</strain>
    </source>
</reference>